<evidence type="ECO:0000313" key="2">
    <source>
        <dbReference type="EMBL" id="KAF2106920.1"/>
    </source>
</evidence>
<dbReference type="PROSITE" id="PS51257">
    <property type="entry name" value="PROKAR_LIPOPROTEIN"/>
    <property type="match status" value="1"/>
</dbReference>
<dbReference type="AlphaFoldDB" id="A0A6A5YIW7"/>
<keyword evidence="3" id="KW-1185">Reference proteome</keyword>
<feature type="chain" id="PRO_5025591852" description="Necrosis-inducing factor-domain-containing protein" evidence="1">
    <location>
        <begin position="20"/>
        <end position="181"/>
    </location>
</feature>
<protein>
    <recommendedName>
        <fullName evidence="4">Necrosis-inducing factor-domain-containing protein</fullName>
    </recommendedName>
</protein>
<dbReference type="Proteomes" id="UP000799770">
    <property type="component" value="Unassembled WGS sequence"/>
</dbReference>
<evidence type="ECO:0000256" key="1">
    <source>
        <dbReference type="SAM" id="SignalP"/>
    </source>
</evidence>
<organism evidence="2 3">
    <name type="scientific">Lophiotrema nucula</name>
    <dbReference type="NCBI Taxonomy" id="690887"/>
    <lineage>
        <taxon>Eukaryota</taxon>
        <taxon>Fungi</taxon>
        <taxon>Dikarya</taxon>
        <taxon>Ascomycota</taxon>
        <taxon>Pezizomycotina</taxon>
        <taxon>Dothideomycetes</taxon>
        <taxon>Pleosporomycetidae</taxon>
        <taxon>Pleosporales</taxon>
        <taxon>Lophiotremataceae</taxon>
        <taxon>Lophiotrema</taxon>
    </lineage>
</organism>
<evidence type="ECO:0008006" key="4">
    <source>
        <dbReference type="Google" id="ProtNLM"/>
    </source>
</evidence>
<feature type="signal peptide" evidence="1">
    <location>
        <begin position="1"/>
        <end position="19"/>
    </location>
</feature>
<dbReference type="OrthoDB" id="3770800at2759"/>
<gene>
    <name evidence="2" type="ORF">BDV96DRAFT_693815</name>
</gene>
<reference evidence="2" key="1">
    <citation type="journal article" date="2020" name="Stud. Mycol.">
        <title>101 Dothideomycetes genomes: a test case for predicting lifestyles and emergence of pathogens.</title>
        <authorList>
            <person name="Haridas S."/>
            <person name="Albert R."/>
            <person name="Binder M."/>
            <person name="Bloem J."/>
            <person name="Labutti K."/>
            <person name="Salamov A."/>
            <person name="Andreopoulos B."/>
            <person name="Baker S."/>
            <person name="Barry K."/>
            <person name="Bills G."/>
            <person name="Bluhm B."/>
            <person name="Cannon C."/>
            <person name="Castanera R."/>
            <person name="Culley D."/>
            <person name="Daum C."/>
            <person name="Ezra D."/>
            <person name="Gonzalez J."/>
            <person name="Henrissat B."/>
            <person name="Kuo A."/>
            <person name="Liang C."/>
            <person name="Lipzen A."/>
            <person name="Lutzoni F."/>
            <person name="Magnuson J."/>
            <person name="Mondo S."/>
            <person name="Nolan M."/>
            <person name="Ohm R."/>
            <person name="Pangilinan J."/>
            <person name="Park H.-J."/>
            <person name="Ramirez L."/>
            <person name="Alfaro M."/>
            <person name="Sun H."/>
            <person name="Tritt A."/>
            <person name="Yoshinaga Y."/>
            <person name="Zwiers L.-H."/>
            <person name="Turgeon B."/>
            <person name="Goodwin S."/>
            <person name="Spatafora J."/>
            <person name="Crous P."/>
            <person name="Grigoriev I."/>
        </authorList>
    </citation>
    <scope>NUCLEOTIDE SEQUENCE</scope>
    <source>
        <strain evidence="2">CBS 627.86</strain>
    </source>
</reference>
<proteinExistence type="predicted"/>
<name>A0A6A5YIW7_9PLEO</name>
<sequence length="181" mass="19809">MRSFTFMSLAPLAFTLVSAGCYHSGDKDVKGNKDTATNALDAVCNSIKGYYQPQQFRTGCGGVDTESTYWYFEVKMTGWGGTLSYDTCKTELAARFCDQGQGGSNEANGWYFRSDPGNGHCTDIGYINQNPNGKREEQARGEVTVYTGEHSIPHETIHTISTANGKTKRAADDKIEAPFQA</sequence>
<accession>A0A6A5YIW7</accession>
<evidence type="ECO:0000313" key="3">
    <source>
        <dbReference type="Proteomes" id="UP000799770"/>
    </source>
</evidence>
<keyword evidence="1" id="KW-0732">Signal</keyword>
<dbReference type="EMBL" id="ML977358">
    <property type="protein sequence ID" value="KAF2106920.1"/>
    <property type="molecule type" value="Genomic_DNA"/>
</dbReference>